<dbReference type="InterPro" id="IPR019196">
    <property type="entry name" value="ABC_transp_unknown"/>
</dbReference>
<keyword evidence="1" id="KW-1133">Transmembrane helix</keyword>
<dbReference type="EMBL" id="MFZO01000020">
    <property type="protein sequence ID" value="OGK24985.1"/>
    <property type="molecule type" value="Genomic_DNA"/>
</dbReference>
<evidence type="ECO:0000256" key="1">
    <source>
        <dbReference type="SAM" id="Phobius"/>
    </source>
</evidence>
<dbReference type="Pfam" id="PF09822">
    <property type="entry name" value="ABC_transp_aux"/>
    <property type="match status" value="1"/>
</dbReference>
<gene>
    <name evidence="4" type="ORF">A3C25_01180</name>
</gene>
<keyword evidence="1" id="KW-0472">Membrane</keyword>
<reference evidence="4 5" key="1">
    <citation type="journal article" date="2016" name="Nat. Commun.">
        <title>Thousands of microbial genomes shed light on interconnected biogeochemical processes in an aquifer system.</title>
        <authorList>
            <person name="Anantharaman K."/>
            <person name="Brown C.T."/>
            <person name="Hug L.A."/>
            <person name="Sharon I."/>
            <person name="Castelle C.J."/>
            <person name="Probst A.J."/>
            <person name="Thomas B.C."/>
            <person name="Singh A."/>
            <person name="Wilkins M.J."/>
            <person name="Karaoz U."/>
            <person name="Brodie E.L."/>
            <person name="Williams K.H."/>
            <person name="Hubbard S.S."/>
            <person name="Banfield J.F."/>
        </authorList>
    </citation>
    <scope>NUCLEOTIDE SEQUENCE [LARGE SCALE GENOMIC DNA]</scope>
</reference>
<dbReference type="InterPro" id="IPR055396">
    <property type="entry name" value="DUF7088"/>
</dbReference>
<dbReference type="Pfam" id="PF23357">
    <property type="entry name" value="DUF7088"/>
    <property type="match status" value="1"/>
</dbReference>
<accession>A0A1F7H1I7</accession>
<sequence>MFKNLKKINLVKIFNLKGRERQMIFVIAVVIFLLINLLVSNLSFRFDFSFGRAYTLSDSTKKILRNLDDIVNVKFFASSDLPTRLIPLKTDVTDLLSEYDKEGKGKIRLKVLDPKKDSNAAADARESGVPELQFSQLEQDKYAVTAAYFGIVLSFGDKKEVLPQATDLESLEYNLTASIYKLVRKELTKIGVVGLTDSFDPSQDTIASLRKILSQQFEVENLDISSQSATKSIASSIKTVLVFDTNSKQYEDNELKLLKEYLTKKGKAVFFLDGIWVSDNLTTSPANHNLFSLLQEYGVKIEKNLVLSASAELVNFGGEQISLLTPYPFWIRADNFNRKISYVSNVNQLTYPWVSSLSLEKKKDVETQAFVKTSNRSWEQKDNIVLNPQEIPSPQDKELKEFIVAAEASKKTGGQIVVIPSSRFVLERYLSQGSENLELVLNMVNNLASGGVLSGVRSRAVSFYPLPDLAEGQKDIFKYLNILLLPALFSLWGAIRLLKRR</sequence>
<keyword evidence="1" id="KW-0812">Transmembrane</keyword>
<feature type="transmembrane region" description="Helical" evidence="1">
    <location>
        <begin position="21"/>
        <end position="39"/>
    </location>
</feature>
<feature type="domain" description="DUF7088" evidence="3">
    <location>
        <begin position="53"/>
        <end position="153"/>
    </location>
</feature>
<dbReference type="Proteomes" id="UP000177913">
    <property type="component" value="Unassembled WGS sequence"/>
</dbReference>
<feature type="transmembrane region" description="Helical" evidence="1">
    <location>
        <begin position="479"/>
        <end position="498"/>
    </location>
</feature>
<comment type="caution">
    <text evidence="4">The sequence shown here is derived from an EMBL/GenBank/DDBJ whole genome shotgun (WGS) entry which is preliminary data.</text>
</comment>
<evidence type="ECO:0000313" key="5">
    <source>
        <dbReference type="Proteomes" id="UP000177913"/>
    </source>
</evidence>
<name>A0A1F7H1I7_9BACT</name>
<evidence type="ECO:0000259" key="3">
    <source>
        <dbReference type="Pfam" id="PF23357"/>
    </source>
</evidence>
<proteinExistence type="predicted"/>
<organism evidence="4 5">
    <name type="scientific">Candidatus Roizmanbacteria bacterium RIFCSPHIGHO2_02_FULL_38_11</name>
    <dbReference type="NCBI Taxonomy" id="1802039"/>
    <lineage>
        <taxon>Bacteria</taxon>
        <taxon>Candidatus Roizmaniibacteriota</taxon>
    </lineage>
</organism>
<dbReference type="AlphaFoldDB" id="A0A1F7H1I7"/>
<evidence type="ECO:0000259" key="2">
    <source>
        <dbReference type="Pfam" id="PF09822"/>
    </source>
</evidence>
<evidence type="ECO:0000313" key="4">
    <source>
        <dbReference type="EMBL" id="OGK24985.1"/>
    </source>
</evidence>
<protein>
    <submittedName>
        <fullName evidence="4">Uncharacterized protein</fullName>
    </submittedName>
</protein>
<feature type="domain" description="ABC-type uncharacterised transport system" evidence="2">
    <location>
        <begin position="194"/>
        <end position="411"/>
    </location>
</feature>